<dbReference type="EMBL" id="JADIKF010000034">
    <property type="protein sequence ID" value="MBM7128599.1"/>
    <property type="molecule type" value="Genomic_DNA"/>
</dbReference>
<name>A0ABS2KCE5_9GAMM</name>
<dbReference type="InterPro" id="IPR008966">
    <property type="entry name" value="Adhesion_dom_sf"/>
</dbReference>
<accession>A0ABS2KCE5</accession>
<proteinExistence type="predicted"/>
<dbReference type="PANTHER" id="PTHR33420">
    <property type="entry name" value="FIMBRIAL SUBUNIT ELFA-RELATED"/>
    <property type="match status" value="1"/>
</dbReference>
<keyword evidence="3" id="KW-1185">Reference proteome</keyword>
<evidence type="ECO:0000313" key="3">
    <source>
        <dbReference type="Proteomes" id="UP001430193"/>
    </source>
</evidence>
<dbReference type="Gene3D" id="2.60.40.1090">
    <property type="entry name" value="Fimbrial-type adhesion domain"/>
    <property type="match status" value="1"/>
</dbReference>
<dbReference type="PANTHER" id="PTHR33420:SF10">
    <property type="entry name" value="FIMBRIAE MAJOR SUBUNIT"/>
    <property type="match status" value="1"/>
</dbReference>
<comment type="caution">
    <text evidence="2">The sequence shown here is derived from an EMBL/GenBank/DDBJ whole genome shotgun (WGS) entry which is preliminary data.</text>
</comment>
<feature type="chain" id="PRO_5047132296" evidence="1">
    <location>
        <begin position="27"/>
        <end position="196"/>
    </location>
</feature>
<dbReference type="InterPro" id="IPR036937">
    <property type="entry name" value="Adhesion_dom_fimbrial_sf"/>
</dbReference>
<dbReference type="Proteomes" id="UP001430193">
    <property type="component" value="Unassembled WGS sequence"/>
</dbReference>
<keyword evidence="1" id="KW-0732">Signal</keyword>
<evidence type="ECO:0000313" key="2">
    <source>
        <dbReference type="EMBL" id="MBM7128599.1"/>
    </source>
</evidence>
<feature type="signal peptide" evidence="1">
    <location>
        <begin position="1"/>
        <end position="26"/>
    </location>
</feature>
<reference evidence="2" key="1">
    <citation type="submission" date="2020-10" db="EMBL/GenBank/DDBJ databases">
        <title>Phylogeny of dyella-like bacteria.</title>
        <authorList>
            <person name="Fu J."/>
        </authorList>
    </citation>
    <scope>NUCLEOTIDE SEQUENCE</scope>
    <source>
        <strain evidence="2">DHON07</strain>
    </source>
</reference>
<dbReference type="SUPFAM" id="SSF49401">
    <property type="entry name" value="Bacterial adhesins"/>
    <property type="match status" value="1"/>
</dbReference>
<dbReference type="RefSeq" id="WP_204630218.1">
    <property type="nucleotide sequence ID" value="NZ_BSOC01000008.1"/>
</dbReference>
<evidence type="ECO:0000256" key="1">
    <source>
        <dbReference type="SAM" id="SignalP"/>
    </source>
</evidence>
<sequence length="196" mass="18988">MKKTIITAALLAAFGVAAVAPQAATAATTSSSGTLTINGLVTGSTCSVAINGGTANATITLPTVATSELSAAGNTAGWTAVTFAFSGCTLTGNNSTGTAITSVLPYFQQGATTASDGNLTNATGSAGNVEVAFSNTNSGATASLVKMNQPVGSQNVTAATVTGGAATEKLYAGYYATGASTAGTVATTVQYDIAYQ</sequence>
<gene>
    <name evidence="2" type="ORF">ISS99_03605</name>
</gene>
<dbReference type="InterPro" id="IPR050263">
    <property type="entry name" value="Bact_Fimbrial_Adh_Pro"/>
</dbReference>
<organism evidence="2 3">
    <name type="scientific">Dyella mobilis</name>
    <dbReference type="NCBI Taxonomy" id="1849582"/>
    <lineage>
        <taxon>Bacteria</taxon>
        <taxon>Pseudomonadati</taxon>
        <taxon>Pseudomonadota</taxon>
        <taxon>Gammaproteobacteria</taxon>
        <taxon>Lysobacterales</taxon>
        <taxon>Rhodanobacteraceae</taxon>
        <taxon>Dyella</taxon>
    </lineage>
</organism>
<protein>
    <submittedName>
        <fullName evidence="2">Type 1 fimbrial protein</fullName>
    </submittedName>
</protein>